<protein>
    <submittedName>
        <fullName evidence="1">Uncharacterized protein</fullName>
    </submittedName>
</protein>
<keyword evidence="2" id="KW-1185">Reference proteome</keyword>
<comment type="caution">
    <text evidence="1">The sequence shown here is derived from an EMBL/GenBank/DDBJ whole genome shotgun (WGS) entry which is preliminary data.</text>
</comment>
<gene>
    <name evidence="1" type="ORF">QFC21_003771</name>
</gene>
<name>A0ACC2VK43_9TREE</name>
<organism evidence="1 2">
    <name type="scientific">Naganishia friedmannii</name>
    <dbReference type="NCBI Taxonomy" id="89922"/>
    <lineage>
        <taxon>Eukaryota</taxon>
        <taxon>Fungi</taxon>
        <taxon>Dikarya</taxon>
        <taxon>Basidiomycota</taxon>
        <taxon>Agaricomycotina</taxon>
        <taxon>Tremellomycetes</taxon>
        <taxon>Filobasidiales</taxon>
        <taxon>Filobasidiaceae</taxon>
        <taxon>Naganishia</taxon>
    </lineage>
</organism>
<accession>A0ACC2VK43</accession>
<reference evidence="1" key="1">
    <citation type="submission" date="2023-04" db="EMBL/GenBank/DDBJ databases">
        <title>Draft Genome sequencing of Naganishia species isolated from polar environments using Oxford Nanopore Technology.</title>
        <authorList>
            <person name="Leo P."/>
            <person name="Venkateswaran K."/>
        </authorList>
    </citation>
    <scope>NUCLEOTIDE SEQUENCE</scope>
    <source>
        <strain evidence="1">MNA-CCFEE 5423</strain>
    </source>
</reference>
<dbReference type="Proteomes" id="UP001227268">
    <property type="component" value="Unassembled WGS sequence"/>
</dbReference>
<proteinExistence type="predicted"/>
<evidence type="ECO:0000313" key="2">
    <source>
        <dbReference type="Proteomes" id="UP001227268"/>
    </source>
</evidence>
<evidence type="ECO:0000313" key="1">
    <source>
        <dbReference type="EMBL" id="KAJ9099773.1"/>
    </source>
</evidence>
<sequence>MLRATLLPALLGAIAAASPVPTALNQRTSFLQPKRDGGFTFPSADVYRTRAQSAVNLGFWLVGERYGLEMHYAECNTDSSHNDELVLARQCTKEQKENFWNTFMTEWDFATMATMGINTARLPAIDWAAQHNIGILLDFHGAEGSQNGWEHSGDDSQPATFLDDPEHLEHTTQVLEWIAWQIKDKDNVVGLELLNEPNPDDHSRIDAWYDSTLVRLRTILGNDYPFYISGSMFDQARINWVKQQSGFVVLDYHMDKNAQDQVSMMWDEYYGAFDNAASVNLITDDWLSEWSFLSSTKGTDGLSKIGTGDRALLVPVNGQKSFWPDGTSIGVHRNWNSKRNAYEAEAPNSVHIWDEGCKVARAFSESGTR</sequence>
<dbReference type="EMBL" id="JASBWT010000012">
    <property type="protein sequence ID" value="KAJ9099773.1"/>
    <property type="molecule type" value="Genomic_DNA"/>
</dbReference>